<dbReference type="NCBIfam" id="TIGR01326">
    <property type="entry name" value="OAH_OAS_sulfhy"/>
    <property type="match status" value="1"/>
</dbReference>
<keyword evidence="7" id="KW-1185">Reference proteome</keyword>
<comment type="cofactor">
    <cofactor evidence="1 5">
        <name>pyridoxal 5'-phosphate</name>
        <dbReference type="ChEBI" id="CHEBI:597326"/>
    </cofactor>
</comment>
<keyword evidence="4 5" id="KW-0663">Pyridoxal phosphate</keyword>
<proteinExistence type="inferred from homology"/>
<evidence type="ECO:0000256" key="2">
    <source>
        <dbReference type="ARBA" id="ARBA00009077"/>
    </source>
</evidence>
<evidence type="ECO:0000256" key="5">
    <source>
        <dbReference type="RuleBase" id="RU362118"/>
    </source>
</evidence>
<organism evidence="6 7">
    <name type="scientific">Roseobacter fucihabitans</name>
    <dbReference type="NCBI Taxonomy" id="1537242"/>
    <lineage>
        <taxon>Bacteria</taxon>
        <taxon>Pseudomonadati</taxon>
        <taxon>Pseudomonadota</taxon>
        <taxon>Alphaproteobacteria</taxon>
        <taxon>Rhodobacterales</taxon>
        <taxon>Roseobacteraceae</taxon>
        <taxon>Roseobacter</taxon>
    </lineage>
</organism>
<dbReference type="CDD" id="cd00614">
    <property type="entry name" value="CGS_like"/>
    <property type="match status" value="1"/>
</dbReference>
<dbReference type="Gene3D" id="3.90.1150.10">
    <property type="entry name" value="Aspartate Aminotransferase, domain 1"/>
    <property type="match status" value="1"/>
</dbReference>
<dbReference type="Gene3D" id="3.40.640.10">
    <property type="entry name" value="Type I PLP-dependent aspartate aminotransferase-like (Major domain)"/>
    <property type="match status" value="1"/>
</dbReference>
<dbReference type="RefSeq" id="WP_187429822.1">
    <property type="nucleotide sequence ID" value="NZ_CP143423.1"/>
</dbReference>
<dbReference type="InterPro" id="IPR015421">
    <property type="entry name" value="PyrdxlP-dep_Trfase_major"/>
</dbReference>
<dbReference type="InterPro" id="IPR015424">
    <property type="entry name" value="PyrdxlP-dep_Trfase"/>
</dbReference>
<evidence type="ECO:0000256" key="4">
    <source>
        <dbReference type="ARBA" id="ARBA00022898"/>
    </source>
</evidence>
<comment type="similarity">
    <text evidence="2 5">Belongs to the trans-sulfuration enzymes family.</text>
</comment>
<dbReference type="PIRSF" id="PIRSF001434">
    <property type="entry name" value="CGS"/>
    <property type="match status" value="1"/>
</dbReference>
<evidence type="ECO:0000313" key="7">
    <source>
        <dbReference type="Proteomes" id="UP001318682"/>
    </source>
</evidence>
<dbReference type="SUPFAM" id="SSF53383">
    <property type="entry name" value="PLP-dependent transferases"/>
    <property type="match status" value="1"/>
</dbReference>
<reference evidence="7" key="2">
    <citation type="submission" date="2024-01" db="EMBL/GenBank/DDBJ databases">
        <title>Roseobacter fucihabitans sp. nov., isolated from the brown alga Fucus spiralis.</title>
        <authorList>
            <person name="Hahnke S."/>
            <person name="Berger M."/>
            <person name="Schlingloff A."/>
            <person name="Athale I."/>
            <person name="Neumann-Schaal M."/>
            <person name="Adenaya A."/>
            <person name="Poehlein A."/>
            <person name="Daniel R."/>
            <person name="Pertersen J."/>
            <person name="Brinkhoff T."/>
        </authorList>
    </citation>
    <scope>NUCLEOTIDE SEQUENCE [LARGE SCALE GENOMIC DNA]</scope>
    <source>
        <strain evidence="7">B14</strain>
    </source>
</reference>
<dbReference type="InterPro" id="IPR015422">
    <property type="entry name" value="PyrdxlP-dep_Trfase_small"/>
</dbReference>
<dbReference type="PANTHER" id="PTHR43797">
    <property type="entry name" value="HOMOCYSTEINE/CYSTEINE SYNTHASE"/>
    <property type="match status" value="1"/>
</dbReference>
<dbReference type="InterPro" id="IPR006235">
    <property type="entry name" value="OAc-hSer/O-AcSer_sulfhydrylase"/>
</dbReference>
<evidence type="ECO:0000256" key="3">
    <source>
        <dbReference type="ARBA" id="ARBA00022679"/>
    </source>
</evidence>
<reference evidence="6 7" key="1">
    <citation type="submission" date="2015-07" db="EMBL/GenBank/DDBJ databases">
        <authorList>
            <person name="Voget S."/>
            <person name="Dogs M."/>
            <person name="Brinkhoff T.H."/>
            <person name="Daniel R."/>
        </authorList>
    </citation>
    <scope>NUCLEOTIDE SEQUENCE [LARGE SCALE GENOMIC DNA]</scope>
    <source>
        <strain evidence="6 7">B14</strain>
    </source>
</reference>
<evidence type="ECO:0000256" key="1">
    <source>
        <dbReference type="ARBA" id="ARBA00001933"/>
    </source>
</evidence>
<dbReference type="Proteomes" id="UP001318682">
    <property type="component" value="Chromosome"/>
</dbReference>
<evidence type="ECO:0000313" key="6">
    <source>
        <dbReference type="EMBL" id="WVX48433.1"/>
    </source>
</evidence>
<dbReference type="EC" id="2.5.1.-" evidence="6"/>
<dbReference type="GO" id="GO:0016740">
    <property type="term" value="F:transferase activity"/>
    <property type="evidence" value="ECO:0007669"/>
    <property type="project" value="UniProtKB-KW"/>
</dbReference>
<dbReference type="PANTHER" id="PTHR43797:SF2">
    <property type="entry name" value="HOMOCYSTEINE_CYSTEINE SYNTHASE"/>
    <property type="match status" value="1"/>
</dbReference>
<gene>
    <name evidence="6" type="ORF">ROLI_015130</name>
</gene>
<dbReference type="Pfam" id="PF01053">
    <property type="entry name" value="Cys_Met_Meta_PP"/>
    <property type="match status" value="1"/>
</dbReference>
<dbReference type="EMBL" id="CP143423">
    <property type="protein sequence ID" value="WVX48433.1"/>
    <property type="molecule type" value="Genomic_DNA"/>
</dbReference>
<sequence length="430" mass="45941">MTDGPSYGFDTLQIHAGARPDPATGARQTPIYQTTAYVFRDADHAAALFNLQEVGFIYSRLTNPTVAVLQERIATLEGGVGAACCSSGHAAQIMALFPLMGPGKNIVVSTRLYGGTVTQFSHTIKRFGWEATFVDFDDLDAVKAAIDDNTRAVFCEAIANPGGYITDLDAISAISDAAGIPLIVDNTTATPYLCRPIEHGATLVVHSTTKYLTGNGTVTGGCIVDSGKFDWSANDKFPSLSAPEPAYHGLKFHETFGPLAFTFHSIAIGLRDLGMTMNPQAAHYTLMGTETLSLRMERHVENAEKLAAWLEKDPRVDYVTYAGLKSSPYNERVKKICPKGAGGLFTFAIKGGYDSCVKFVNALEIFSHVANLGDTRSLVIHSASTTHRQLTAEQQEAAGAGPGVVRVSIGTENADDLIADLDQALAKAVN</sequence>
<name>A0ABZ2BRV4_9RHOB</name>
<accession>A0ABZ2BRV4</accession>
<protein>
    <submittedName>
        <fullName evidence="6">O-acetyl-L-homoserine sulfhydrylase</fullName>
        <ecNumber evidence="6">2.5.1.-</ecNumber>
    </submittedName>
</protein>
<keyword evidence="3 6" id="KW-0808">Transferase</keyword>
<dbReference type="InterPro" id="IPR000277">
    <property type="entry name" value="Cys/Met-Metab_PyrdxlP-dep_enz"/>
</dbReference>